<gene>
    <name evidence="2" type="ORF">OXD698_LOCUS39400</name>
</gene>
<dbReference type="SUPFAM" id="SSF48371">
    <property type="entry name" value="ARM repeat"/>
    <property type="match status" value="1"/>
</dbReference>
<dbReference type="InterPro" id="IPR011989">
    <property type="entry name" value="ARM-like"/>
</dbReference>
<dbReference type="AlphaFoldDB" id="A0A820AAW7"/>
<dbReference type="InterPro" id="IPR016024">
    <property type="entry name" value="ARM-type_fold"/>
</dbReference>
<feature type="non-terminal residue" evidence="2">
    <location>
        <position position="303"/>
    </location>
</feature>
<dbReference type="InterPro" id="IPR024574">
    <property type="entry name" value="ELMO_ARM"/>
</dbReference>
<sequence length="303" mass="34856">MSRTSIIKTKIGVHWKNSVAIGVSSPSSPRHPKLIELDPNIPLNDYISKICDDWKIPQSNSIHFALRYDDTHKFVTEQNRSQIPTGQVFYLSLSHEDEVQDIIKYLSSNDYHRYDSIALERLKLAGEDETFALEFVQQKGLDYLLKLFIHDEKSNNYENFTSNLLRSLHNIMINQQAINWDNLQSIDTIIDQLICGINYSKVPRSHSSSAMMILYSIINNESKYSTKIIQTLEITHLLVYCSKQHDMETQYYALVLINIIMSKGNQILRSSLLTAMSNTVVAIRLRELVQSIINSVKLLFSIV</sequence>
<reference evidence="2" key="1">
    <citation type="submission" date="2021-02" db="EMBL/GenBank/DDBJ databases">
        <authorList>
            <person name="Nowell W R."/>
        </authorList>
    </citation>
    <scope>NUCLEOTIDE SEQUENCE</scope>
</reference>
<accession>A0A820AAW7</accession>
<dbReference type="Proteomes" id="UP000663844">
    <property type="component" value="Unassembled WGS sequence"/>
</dbReference>
<name>A0A820AAW7_9BILA</name>
<protein>
    <recommendedName>
        <fullName evidence="1">ELMO armadillo-like helical domain-containing protein</fullName>
    </recommendedName>
</protein>
<proteinExistence type="predicted"/>
<dbReference type="EMBL" id="CAJOAZ010007994">
    <property type="protein sequence ID" value="CAF4175143.1"/>
    <property type="molecule type" value="Genomic_DNA"/>
</dbReference>
<evidence type="ECO:0000313" key="2">
    <source>
        <dbReference type="EMBL" id="CAF4175143.1"/>
    </source>
</evidence>
<organism evidence="2 3">
    <name type="scientific">Adineta steineri</name>
    <dbReference type="NCBI Taxonomy" id="433720"/>
    <lineage>
        <taxon>Eukaryota</taxon>
        <taxon>Metazoa</taxon>
        <taxon>Spiralia</taxon>
        <taxon>Gnathifera</taxon>
        <taxon>Rotifera</taxon>
        <taxon>Eurotatoria</taxon>
        <taxon>Bdelloidea</taxon>
        <taxon>Adinetida</taxon>
        <taxon>Adinetidae</taxon>
        <taxon>Adineta</taxon>
    </lineage>
</organism>
<evidence type="ECO:0000313" key="3">
    <source>
        <dbReference type="Proteomes" id="UP000663844"/>
    </source>
</evidence>
<dbReference type="Gene3D" id="1.25.10.10">
    <property type="entry name" value="Leucine-rich Repeat Variant"/>
    <property type="match status" value="1"/>
</dbReference>
<dbReference type="Pfam" id="PF11841">
    <property type="entry name" value="ELMO_ARM"/>
    <property type="match status" value="1"/>
</dbReference>
<feature type="domain" description="ELMO armadillo-like helical" evidence="1">
    <location>
        <begin position="130"/>
        <end position="279"/>
    </location>
</feature>
<comment type="caution">
    <text evidence="2">The sequence shown here is derived from an EMBL/GenBank/DDBJ whole genome shotgun (WGS) entry which is preliminary data.</text>
</comment>
<evidence type="ECO:0000259" key="1">
    <source>
        <dbReference type="Pfam" id="PF11841"/>
    </source>
</evidence>